<gene>
    <name evidence="2" type="ORF">BU14_0346s0018</name>
</gene>
<feature type="region of interest" description="Disordered" evidence="1">
    <location>
        <begin position="56"/>
        <end position="187"/>
    </location>
</feature>
<sequence length="576" mass="61465">MIPRVPAVPCTAAPATGAGPRVEHASTPTAAAAATALPNVGAAAESIPARLATVAGRHGSHRRRVNRVEAPPVRAAGSWSRDHGGAHVDVAALSPAPADSLRTERLTPHPSRRATEGNKPPATVARLTDKHEHDRLRHSASPSGGADARDTRRPRSRDWGVTAERAAGNTSVSRRPGPPRQPAGQRTNDVGAETLEAARGQAAPTPPPPPLNCRRTWHNAKRGARDGFLPACPPPPDPRLSRPPTAPPVSFPPDAQPHRATQGLTEPHRAIRGHTEPRRLVAVWVVPVDLVGACPLRGRQPARLARRGGNTEPPQPPKGACGSNNGFLTLRERSRQKAPPPRLRPHGKGARCGETACAHASCWCSGGVRFTATRTVAVTWIQWDESREADPAVAVRPAGEGWCVVKRIIPRLVKAQCIRSYGFLKALLHMVGSYIQMQLLIGRLPSCRVGGWHNGIELAPTSAWRSGGKNGIAPPLLDHRTCFTRSGIGGGPKTPTVGDNDPPPPPARCVRLDASMLRISEPLVHYVAHERFQEKARAVDAKQEDNQSAIVWARGPLERLQATGVETSGQKNAGNT</sequence>
<keyword evidence="3" id="KW-1185">Reference proteome</keyword>
<feature type="compositionally biased region" description="Basic and acidic residues" evidence="1">
    <location>
        <begin position="147"/>
        <end position="158"/>
    </location>
</feature>
<dbReference type="AlphaFoldDB" id="A0A1X6NY44"/>
<dbReference type="Proteomes" id="UP000218209">
    <property type="component" value="Unassembled WGS sequence"/>
</dbReference>
<proteinExistence type="predicted"/>
<feature type="compositionally biased region" description="Basic and acidic residues" evidence="1">
    <location>
        <begin position="127"/>
        <end position="137"/>
    </location>
</feature>
<feature type="region of interest" description="Disordered" evidence="1">
    <location>
        <begin position="302"/>
        <end position="326"/>
    </location>
</feature>
<evidence type="ECO:0000256" key="1">
    <source>
        <dbReference type="SAM" id="MobiDB-lite"/>
    </source>
</evidence>
<feature type="compositionally biased region" description="Pro residues" evidence="1">
    <location>
        <begin position="244"/>
        <end position="255"/>
    </location>
</feature>
<accession>A0A1X6NY44</accession>
<dbReference type="EMBL" id="KV918995">
    <property type="protein sequence ID" value="OSX73465.1"/>
    <property type="molecule type" value="Genomic_DNA"/>
</dbReference>
<evidence type="ECO:0000313" key="2">
    <source>
        <dbReference type="EMBL" id="OSX73465.1"/>
    </source>
</evidence>
<name>A0A1X6NY44_PORUM</name>
<organism evidence="2 3">
    <name type="scientific">Porphyra umbilicalis</name>
    <name type="common">Purple laver</name>
    <name type="synonym">Red alga</name>
    <dbReference type="NCBI Taxonomy" id="2786"/>
    <lineage>
        <taxon>Eukaryota</taxon>
        <taxon>Rhodophyta</taxon>
        <taxon>Bangiophyceae</taxon>
        <taxon>Bangiales</taxon>
        <taxon>Bangiaceae</taxon>
        <taxon>Porphyra</taxon>
    </lineage>
</organism>
<evidence type="ECO:0000313" key="3">
    <source>
        <dbReference type="Proteomes" id="UP000218209"/>
    </source>
</evidence>
<protein>
    <submittedName>
        <fullName evidence="2">Uncharacterized protein</fullName>
    </submittedName>
</protein>
<reference evidence="2 3" key="1">
    <citation type="submission" date="2017-03" db="EMBL/GenBank/DDBJ databases">
        <title>WGS assembly of Porphyra umbilicalis.</title>
        <authorList>
            <person name="Brawley S.H."/>
            <person name="Blouin N.A."/>
            <person name="Ficko-Blean E."/>
            <person name="Wheeler G.L."/>
            <person name="Lohr M."/>
            <person name="Goodson H.V."/>
            <person name="Jenkins J.W."/>
            <person name="Blaby-Haas C.E."/>
            <person name="Helliwell K.E."/>
            <person name="Chan C."/>
            <person name="Marriage T."/>
            <person name="Bhattacharya D."/>
            <person name="Klein A.S."/>
            <person name="Badis Y."/>
            <person name="Brodie J."/>
            <person name="Cao Y."/>
            <person name="Collen J."/>
            <person name="Dittami S.M."/>
            <person name="Gachon C.M."/>
            <person name="Green B.R."/>
            <person name="Karpowicz S."/>
            <person name="Kim J.W."/>
            <person name="Kudahl U."/>
            <person name="Lin S."/>
            <person name="Michel G."/>
            <person name="Mittag M."/>
            <person name="Olson B.J."/>
            <person name="Pangilinan J."/>
            <person name="Peng Y."/>
            <person name="Qiu H."/>
            <person name="Shu S."/>
            <person name="Singer J.T."/>
            <person name="Smith A.G."/>
            <person name="Sprecher B.N."/>
            <person name="Wagner V."/>
            <person name="Wang W."/>
            <person name="Wang Z.-Y."/>
            <person name="Yan J."/>
            <person name="Yarish C."/>
            <person name="Zoeuner-Riek S."/>
            <person name="Zhuang Y."/>
            <person name="Zou Y."/>
            <person name="Lindquist E.A."/>
            <person name="Grimwood J."/>
            <person name="Barry K."/>
            <person name="Rokhsar D.S."/>
            <person name="Schmutz J."/>
            <person name="Stiller J.W."/>
            <person name="Grossman A.R."/>
            <person name="Prochnik S.E."/>
        </authorList>
    </citation>
    <scope>NUCLEOTIDE SEQUENCE [LARGE SCALE GENOMIC DNA]</scope>
    <source>
        <strain evidence="2">4086291</strain>
    </source>
</reference>
<feature type="region of interest" description="Disordered" evidence="1">
    <location>
        <begin position="224"/>
        <end position="273"/>
    </location>
</feature>